<keyword evidence="2" id="KW-1185">Reference proteome</keyword>
<proteinExistence type="predicted"/>
<dbReference type="Proteomes" id="UP000032180">
    <property type="component" value="Chromosome 4"/>
</dbReference>
<dbReference type="EnsemblPlants" id="LPERR04G01320.1">
    <property type="protein sequence ID" value="LPERR04G01320.1"/>
    <property type="gene ID" value="LPERR04G01320"/>
</dbReference>
<dbReference type="HOGENOM" id="CLU_2779501_0_0_1"/>
<reference evidence="1" key="3">
    <citation type="submission" date="2015-04" db="UniProtKB">
        <authorList>
            <consortium name="EnsemblPlants"/>
        </authorList>
    </citation>
    <scope>IDENTIFICATION</scope>
</reference>
<reference evidence="1 2" key="1">
    <citation type="submission" date="2012-08" db="EMBL/GenBank/DDBJ databases">
        <title>Oryza genome evolution.</title>
        <authorList>
            <person name="Wing R.A."/>
        </authorList>
    </citation>
    <scope>NUCLEOTIDE SEQUENCE</scope>
</reference>
<reference evidence="2" key="2">
    <citation type="submission" date="2013-12" db="EMBL/GenBank/DDBJ databases">
        <authorList>
            <person name="Yu Y."/>
            <person name="Lee S."/>
            <person name="de Baynast K."/>
            <person name="Wissotski M."/>
            <person name="Liu L."/>
            <person name="Talag J."/>
            <person name="Goicoechea J."/>
            <person name="Angelova A."/>
            <person name="Jetty R."/>
            <person name="Kudrna D."/>
            <person name="Golser W."/>
            <person name="Rivera L."/>
            <person name="Zhang J."/>
            <person name="Wing R."/>
        </authorList>
    </citation>
    <scope>NUCLEOTIDE SEQUENCE</scope>
</reference>
<protein>
    <submittedName>
        <fullName evidence="1">Uncharacterized protein</fullName>
    </submittedName>
</protein>
<organism evidence="1 2">
    <name type="scientific">Leersia perrieri</name>
    <dbReference type="NCBI Taxonomy" id="77586"/>
    <lineage>
        <taxon>Eukaryota</taxon>
        <taxon>Viridiplantae</taxon>
        <taxon>Streptophyta</taxon>
        <taxon>Embryophyta</taxon>
        <taxon>Tracheophyta</taxon>
        <taxon>Spermatophyta</taxon>
        <taxon>Magnoliopsida</taxon>
        <taxon>Liliopsida</taxon>
        <taxon>Poales</taxon>
        <taxon>Poaceae</taxon>
        <taxon>BOP clade</taxon>
        <taxon>Oryzoideae</taxon>
        <taxon>Oryzeae</taxon>
        <taxon>Oryzinae</taxon>
        <taxon>Leersia</taxon>
    </lineage>
</organism>
<evidence type="ECO:0000313" key="1">
    <source>
        <dbReference type="EnsemblPlants" id="LPERR04G01320.1"/>
    </source>
</evidence>
<dbReference type="AlphaFoldDB" id="A0A0D9W256"/>
<accession>A0A0D9W256</accession>
<name>A0A0D9W256_9ORYZ</name>
<dbReference type="Gramene" id="LPERR04G01320.1">
    <property type="protein sequence ID" value="LPERR04G01320.1"/>
    <property type="gene ID" value="LPERR04G01320"/>
</dbReference>
<sequence length="69" mass="7375">MGANNDKITARLAKPVWALSSYMMFLLAVRMQPPPPPPPDMLLGLVCSTLVVPGCMHPNHAESGSGLMD</sequence>
<evidence type="ECO:0000313" key="2">
    <source>
        <dbReference type="Proteomes" id="UP000032180"/>
    </source>
</evidence>